<evidence type="ECO:0000256" key="1">
    <source>
        <dbReference type="SAM" id="MobiDB-lite"/>
    </source>
</evidence>
<protein>
    <recommendedName>
        <fullName evidence="4">SpoVT-AbrB domain-containing protein</fullName>
    </recommendedName>
</protein>
<dbReference type="EMBL" id="AP028907">
    <property type="protein sequence ID" value="BES82801.1"/>
    <property type="molecule type" value="Genomic_DNA"/>
</dbReference>
<gene>
    <name evidence="2" type="ORF">PABY_23680</name>
</gene>
<evidence type="ECO:0000313" key="3">
    <source>
        <dbReference type="Proteomes" id="UP001341135"/>
    </source>
</evidence>
<name>A0ABM8J125_9CREN</name>
<keyword evidence="3" id="KW-1185">Reference proteome</keyword>
<evidence type="ECO:0008006" key="4">
    <source>
        <dbReference type="Google" id="ProtNLM"/>
    </source>
</evidence>
<sequence>MLDEEVADRLGLSPGERLQVEAVGGHGNHSEEQQGSQPGEGKAASRKAPKGYPPRSEQG</sequence>
<proteinExistence type="predicted"/>
<reference evidence="2 3" key="1">
    <citation type="submission" date="2023-09" db="EMBL/GenBank/DDBJ databases">
        <title>Pyrofollis japonicus gen. nov. sp. nov., a novel member of the family Pyrodictiaceae isolated from the Iheya North hydrothermal field.</title>
        <authorList>
            <person name="Miyazaki U."/>
            <person name="Sanari M."/>
            <person name="Tame A."/>
            <person name="Kitajima M."/>
            <person name="Okamoto A."/>
            <person name="Sawayama S."/>
            <person name="Miyazaki J."/>
            <person name="Takai K."/>
            <person name="Nakagawa S."/>
        </authorList>
    </citation>
    <scope>NUCLEOTIDE SEQUENCE [LARGE SCALE GENOMIC DNA]</scope>
    <source>
        <strain evidence="2 3">AV2</strain>
    </source>
</reference>
<feature type="region of interest" description="Disordered" evidence="1">
    <location>
        <begin position="1"/>
        <end position="59"/>
    </location>
</feature>
<organism evidence="2 3">
    <name type="scientific">Pyrodictium abyssi</name>
    <dbReference type="NCBI Taxonomy" id="54256"/>
    <lineage>
        <taxon>Archaea</taxon>
        <taxon>Thermoproteota</taxon>
        <taxon>Thermoprotei</taxon>
        <taxon>Desulfurococcales</taxon>
        <taxon>Pyrodictiaceae</taxon>
        <taxon>Pyrodictium</taxon>
    </lineage>
</organism>
<accession>A0ABM8J125</accession>
<evidence type="ECO:0000313" key="2">
    <source>
        <dbReference type="EMBL" id="BES82801.1"/>
    </source>
</evidence>
<dbReference type="Proteomes" id="UP001341135">
    <property type="component" value="Chromosome"/>
</dbReference>